<reference evidence="1 2" key="1">
    <citation type="journal article" date="2014" name="Emerg. Infect. Dis.">
        <title>High-level Relatedness among Mycobacterium abscessus subsp. massiliense Strains from Widely Separated Outbreaks.</title>
        <authorList>
            <person name="Tettelin H."/>
            <person name="Davidson R.M."/>
            <person name="Agrawal S."/>
            <person name="Aitken M.L."/>
            <person name="Shallom S."/>
            <person name="Hasan N.A."/>
            <person name="Strong M."/>
            <person name="Nogueira de Moura V.C."/>
            <person name="De Groote M.A."/>
            <person name="Duarte R.S."/>
            <person name="Hine E."/>
            <person name="Parankush S."/>
            <person name="Su Q."/>
            <person name="Daugherty S.C."/>
            <person name="Fraser C.M."/>
            <person name="Brown-Elliott B.A."/>
            <person name="Wallace R.J.Jr."/>
            <person name="Holland S.M."/>
            <person name="Sampaio E.P."/>
            <person name="Olivier K.N."/>
            <person name="Jackson M."/>
            <person name="Zelazny A.M."/>
        </authorList>
    </citation>
    <scope>NUCLEOTIDE SEQUENCE [LARGE SCALE GENOMIC DNA]</scope>
    <source>
        <strain evidence="1 2">MAB_091912_2446</strain>
    </source>
</reference>
<dbReference type="AlphaFoldDB" id="A0A829M8N0"/>
<gene>
    <name evidence="1" type="ORF">L833_4700</name>
</gene>
<dbReference type="EMBL" id="AYTF01000002">
    <property type="protein sequence ID" value="ESV62295.1"/>
    <property type="molecule type" value="Genomic_DNA"/>
</dbReference>
<evidence type="ECO:0000313" key="1">
    <source>
        <dbReference type="EMBL" id="ESV62295.1"/>
    </source>
</evidence>
<evidence type="ECO:0000313" key="2">
    <source>
        <dbReference type="Proteomes" id="UP000018502"/>
    </source>
</evidence>
<protein>
    <submittedName>
        <fullName evidence="1">Uncharacterized protein</fullName>
    </submittedName>
</protein>
<proteinExistence type="predicted"/>
<sequence length="58" mass="6895">MSIETERQLNQRVIQLRTEIEQWGEKAEWALQQDDTGWWHDVLKGLAKRGQKMKETGL</sequence>
<comment type="caution">
    <text evidence="1">The sequence shown here is derived from an EMBL/GenBank/DDBJ whole genome shotgun (WGS) entry which is preliminary data.</text>
</comment>
<accession>A0A829M8N0</accession>
<name>A0A829M8N0_9MYCO</name>
<organism evidence="1 2">
    <name type="scientific">Mycobacteroides abscessus MAB_091912_2446</name>
    <dbReference type="NCBI Taxonomy" id="1335414"/>
    <lineage>
        <taxon>Bacteria</taxon>
        <taxon>Bacillati</taxon>
        <taxon>Actinomycetota</taxon>
        <taxon>Actinomycetes</taxon>
        <taxon>Mycobacteriales</taxon>
        <taxon>Mycobacteriaceae</taxon>
        <taxon>Mycobacteroides</taxon>
        <taxon>Mycobacteroides abscessus</taxon>
    </lineage>
</organism>
<dbReference type="Proteomes" id="UP000018502">
    <property type="component" value="Unassembled WGS sequence"/>
</dbReference>